<keyword evidence="3" id="KW-1185">Reference proteome</keyword>
<comment type="caution">
    <text evidence="1">The sequence shown here is derived from an EMBL/GenBank/DDBJ whole genome shotgun (WGS) entry which is preliminary data.</text>
</comment>
<evidence type="ECO:0000313" key="3">
    <source>
        <dbReference type="Proteomes" id="UP000630445"/>
    </source>
</evidence>
<evidence type="ECO:0000313" key="1">
    <source>
        <dbReference type="EMBL" id="KAF7113943.1"/>
    </source>
</evidence>
<dbReference type="OrthoDB" id="4357294at2759"/>
<dbReference type="Proteomes" id="UP000630445">
    <property type="component" value="Unassembled WGS sequence"/>
</dbReference>
<dbReference type="EMBL" id="JACBAF010001791">
    <property type="protein sequence ID" value="KAF7173180.1"/>
    <property type="molecule type" value="Genomic_DNA"/>
</dbReference>
<dbReference type="PANTHER" id="PTHR33481">
    <property type="entry name" value="REVERSE TRANSCRIPTASE"/>
    <property type="match status" value="1"/>
</dbReference>
<evidence type="ECO:0008006" key="4">
    <source>
        <dbReference type="Google" id="ProtNLM"/>
    </source>
</evidence>
<protein>
    <recommendedName>
        <fullName evidence="4">Reverse transcriptase domain-containing protein</fullName>
    </recommendedName>
</protein>
<dbReference type="Proteomes" id="UP000662466">
    <property type="component" value="Unassembled WGS sequence"/>
</dbReference>
<sequence length="203" mass="22513">MVVSTYKGSFCYADDLGLLFIGNNLEETSRQLVEAYKSITALGAASGLPFSFEKTEIQHFSRQRKQSIPTVFLPGVGEIKPSPYTRWLGVLLDTKLTFRSHINWTFSRGKQLAQHLWRLSNTQRGCPVASMHAVVMQCVLPTALYSAEVFYTGYRQQGVISSLRSLLRLAALAILPAYKTTPTTALLQEADLPDPEALLNGTL</sequence>
<proteinExistence type="predicted"/>
<organism evidence="1 3">
    <name type="scientific">Aspergillus hiratsukae</name>
    <dbReference type="NCBI Taxonomy" id="1194566"/>
    <lineage>
        <taxon>Eukaryota</taxon>
        <taxon>Fungi</taxon>
        <taxon>Dikarya</taxon>
        <taxon>Ascomycota</taxon>
        <taxon>Pezizomycotina</taxon>
        <taxon>Eurotiomycetes</taxon>
        <taxon>Eurotiomycetidae</taxon>
        <taxon>Eurotiales</taxon>
        <taxon>Aspergillaceae</taxon>
        <taxon>Aspergillus</taxon>
        <taxon>Aspergillus subgen. Fumigati</taxon>
    </lineage>
</organism>
<evidence type="ECO:0000313" key="2">
    <source>
        <dbReference type="EMBL" id="KAF7173180.1"/>
    </source>
</evidence>
<accession>A0A8H6NZX9</accession>
<name>A0A8H6NZX9_9EURO</name>
<reference evidence="1" key="1">
    <citation type="submission" date="2020-06" db="EMBL/GenBank/DDBJ databases">
        <title>Draft genome sequences of strains closely related to Aspergillus parafelis and Aspergillus hiratsukae.</title>
        <authorList>
            <person name="Dos Santos R.A.C."/>
            <person name="Rivero-Menendez O."/>
            <person name="Steenwyk J.L."/>
            <person name="Mead M.E."/>
            <person name="Goldman G.H."/>
            <person name="Alastruey-Izquierdo A."/>
            <person name="Rokas A."/>
        </authorList>
    </citation>
    <scope>NUCLEOTIDE SEQUENCE</scope>
    <source>
        <strain evidence="1">CNM-CM5793</strain>
        <strain evidence="2">CNM-CM6106</strain>
    </source>
</reference>
<gene>
    <name evidence="1" type="ORF">CNMCM5793_006126</name>
    <name evidence="2" type="ORF">CNMCM6106_007318</name>
</gene>
<dbReference type="EMBL" id="JACBAD010002128">
    <property type="protein sequence ID" value="KAF7113943.1"/>
    <property type="molecule type" value="Genomic_DNA"/>
</dbReference>
<dbReference type="AlphaFoldDB" id="A0A8H6NZX9"/>
<dbReference type="PANTHER" id="PTHR33481:SF1">
    <property type="entry name" value="ENDONUCLEASE_EXONUCLEASE_PHOSPHATASE DOMAIN-CONTAINING PROTEIN-RELATED"/>
    <property type="match status" value="1"/>
</dbReference>